<evidence type="ECO:0000259" key="1">
    <source>
        <dbReference type="Pfam" id="PF07687"/>
    </source>
</evidence>
<organism evidence="2 3">
    <name type="scientific">Paeniclostridium hominis</name>
    <dbReference type="NCBI Taxonomy" id="2764329"/>
    <lineage>
        <taxon>Bacteria</taxon>
        <taxon>Bacillati</taxon>
        <taxon>Bacillota</taxon>
        <taxon>Clostridia</taxon>
        <taxon>Peptostreptococcales</taxon>
        <taxon>Peptostreptococcaceae</taxon>
        <taxon>Paeniclostridium</taxon>
    </lineage>
</organism>
<keyword evidence="3" id="KW-1185">Reference proteome</keyword>
<dbReference type="Pfam" id="PF01546">
    <property type="entry name" value="Peptidase_M20"/>
    <property type="match status" value="1"/>
</dbReference>
<dbReference type="CDD" id="cd03886">
    <property type="entry name" value="M20_Acy1"/>
    <property type="match status" value="1"/>
</dbReference>
<dbReference type="EMBL" id="JACRWD010000001">
    <property type="protein sequence ID" value="MBC6003597.1"/>
    <property type="molecule type" value="Genomic_DNA"/>
</dbReference>
<sequence length="396" mass="44082">MLNYEENISEYIIKCRRDLHKIPEVGLNLPKTVDYVKKELDKMNIEYKEFKNCTGLSAIIGKKEGKAIALRADMDALPIKEETDIDFKSTNGNMHGCGHDTHTSMLLGAAKILKANEDKLNGKVKLIFQPGEEEGGGAKVMIEEGVLENPKVDAMIAQHIMPLPILKPGQMVVKKGAMMASSDRFKIKVIGKGGHASTPELTKDPIFMANQIMNMMQGMLTRENDAQNPVVVSISNIKSEQPETPVYNIIPNYVEILGTVRCLESESRDFINKRLEEIVDGVTKTMGGSYEYNYEYGYPALYNNNKMTDFILNTCNKLYGQHSMIALPKGAMGSEDAAYYFEKVPGVYYGLNTAVEGEDVYPLHNPKMKVNESVLEKGCMLLAEGAINFLNSDIKL</sequence>
<dbReference type="PANTHER" id="PTHR11014">
    <property type="entry name" value="PEPTIDASE M20 FAMILY MEMBER"/>
    <property type="match status" value="1"/>
</dbReference>
<dbReference type="NCBIfam" id="TIGR01891">
    <property type="entry name" value="amidohydrolases"/>
    <property type="match status" value="1"/>
</dbReference>
<dbReference type="Gene3D" id="3.40.630.10">
    <property type="entry name" value="Zn peptidases"/>
    <property type="match status" value="1"/>
</dbReference>
<dbReference type="Gene3D" id="3.30.70.360">
    <property type="match status" value="1"/>
</dbReference>
<evidence type="ECO:0000313" key="2">
    <source>
        <dbReference type="EMBL" id="MBC6003597.1"/>
    </source>
</evidence>
<dbReference type="InterPro" id="IPR002933">
    <property type="entry name" value="Peptidase_M20"/>
</dbReference>
<gene>
    <name evidence="2" type="ORF">H8891_07260</name>
</gene>
<dbReference type="InterPro" id="IPR017439">
    <property type="entry name" value="Amidohydrolase"/>
</dbReference>
<accession>A0ABR7K3B6</accession>
<dbReference type="Pfam" id="PF07687">
    <property type="entry name" value="M20_dimer"/>
    <property type="match status" value="1"/>
</dbReference>
<comment type="caution">
    <text evidence="2">The sequence shown here is derived from an EMBL/GenBank/DDBJ whole genome shotgun (WGS) entry which is preliminary data.</text>
</comment>
<dbReference type="PIRSF" id="PIRSF005962">
    <property type="entry name" value="Pept_M20D_amidohydro"/>
    <property type="match status" value="1"/>
</dbReference>
<dbReference type="InterPro" id="IPR036264">
    <property type="entry name" value="Bact_exopeptidase_dim_dom"/>
</dbReference>
<dbReference type="PANTHER" id="PTHR11014:SF63">
    <property type="entry name" value="METALLOPEPTIDASE, PUTATIVE (AFU_ORTHOLOGUE AFUA_6G09600)-RELATED"/>
    <property type="match status" value="1"/>
</dbReference>
<feature type="domain" description="Peptidase M20 dimerisation" evidence="1">
    <location>
        <begin position="184"/>
        <end position="280"/>
    </location>
</feature>
<reference evidence="2 3" key="1">
    <citation type="submission" date="2020-08" db="EMBL/GenBank/DDBJ databases">
        <authorList>
            <person name="Liu C."/>
            <person name="Sun Q."/>
        </authorList>
    </citation>
    <scope>NUCLEOTIDE SEQUENCE [LARGE SCALE GENOMIC DNA]</scope>
    <source>
        <strain evidence="2 3">NSJ-45</strain>
    </source>
</reference>
<name>A0ABR7K3B6_9FIRM</name>
<evidence type="ECO:0000313" key="3">
    <source>
        <dbReference type="Proteomes" id="UP000611796"/>
    </source>
</evidence>
<proteinExistence type="predicted"/>
<dbReference type="Proteomes" id="UP000611796">
    <property type="component" value="Unassembled WGS sequence"/>
</dbReference>
<dbReference type="SUPFAM" id="SSF53187">
    <property type="entry name" value="Zn-dependent exopeptidases"/>
    <property type="match status" value="1"/>
</dbReference>
<dbReference type="RefSeq" id="WP_187005820.1">
    <property type="nucleotide sequence ID" value="NZ_JACRWD010000001.1"/>
</dbReference>
<protein>
    <submittedName>
        <fullName evidence="2">Amidohydrolase</fullName>
    </submittedName>
</protein>
<dbReference type="SUPFAM" id="SSF55031">
    <property type="entry name" value="Bacterial exopeptidase dimerisation domain"/>
    <property type="match status" value="1"/>
</dbReference>
<dbReference type="InterPro" id="IPR011650">
    <property type="entry name" value="Peptidase_M20_dimer"/>
</dbReference>